<dbReference type="InterPro" id="IPR004839">
    <property type="entry name" value="Aminotransferase_I/II_large"/>
</dbReference>
<dbReference type="GO" id="GO:0030170">
    <property type="term" value="F:pyridoxal phosphate binding"/>
    <property type="evidence" value="ECO:0007669"/>
    <property type="project" value="InterPro"/>
</dbReference>
<proteinExistence type="predicted"/>
<dbReference type="CDD" id="cd00609">
    <property type="entry name" value="AAT_like"/>
    <property type="match status" value="1"/>
</dbReference>
<dbReference type="OrthoDB" id="7042322at2759"/>
<name>A0A2T2PC21_CORCC</name>
<protein>
    <submittedName>
        <fullName evidence="2">PLP-dependent transferase</fullName>
    </submittedName>
</protein>
<dbReference type="GO" id="GO:0047536">
    <property type="term" value="F:2-aminoadipate transaminase activity"/>
    <property type="evidence" value="ECO:0007669"/>
    <property type="project" value="TreeGrafter"/>
</dbReference>
<dbReference type="InterPro" id="IPR015424">
    <property type="entry name" value="PyrdxlP-dep_Trfase"/>
</dbReference>
<dbReference type="SUPFAM" id="SSF53383">
    <property type="entry name" value="PLP-dependent transferases"/>
    <property type="match status" value="1"/>
</dbReference>
<dbReference type="AlphaFoldDB" id="A0A2T2PC21"/>
<accession>A0A2T2PC21</accession>
<dbReference type="Gene3D" id="3.90.1150.10">
    <property type="entry name" value="Aspartate Aminotransferase, domain 1"/>
    <property type="match status" value="1"/>
</dbReference>
<dbReference type="Pfam" id="PF00155">
    <property type="entry name" value="Aminotran_1_2"/>
    <property type="match status" value="1"/>
</dbReference>
<dbReference type="PANTHER" id="PTHR42858">
    <property type="entry name" value="AMINOTRANSFERASE"/>
    <property type="match status" value="1"/>
</dbReference>
<dbReference type="STRING" id="1448308.A0A2T2PC21"/>
<gene>
    <name evidence="2" type="ORF">BS50DRAFT_643927</name>
</gene>
<evidence type="ECO:0000313" key="3">
    <source>
        <dbReference type="Proteomes" id="UP000240883"/>
    </source>
</evidence>
<evidence type="ECO:0000313" key="2">
    <source>
        <dbReference type="EMBL" id="PSN75219.1"/>
    </source>
</evidence>
<dbReference type="PANTHER" id="PTHR42858:SF1">
    <property type="entry name" value="LD15494P"/>
    <property type="match status" value="1"/>
</dbReference>
<keyword evidence="3" id="KW-1185">Reference proteome</keyword>
<dbReference type="Gene3D" id="3.40.640.10">
    <property type="entry name" value="Type I PLP-dependent aspartate aminotransferase-like (Major domain)"/>
    <property type="match status" value="1"/>
</dbReference>
<reference evidence="2 3" key="1">
    <citation type="journal article" date="2018" name="Front. Microbiol.">
        <title>Genome-Wide Analysis of Corynespora cassiicola Leaf Fall Disease Putative Effectors.</title>
        <authorList>
            <person name="Lopez D."/>
            <person name="Ribeiro S."/>
            <person name="Label P."/>
            <person name="Fumanal B."/>
            <person name="Venisse J.S."/>
            <person name="Kohler A."/>
            <person name="de Oliveira R.R."/>
            <person name="Labutti K."/>
            <person name="Lipzen A."/>
            <person name="Lail K."/>
            <person name="Bauer D."/>
            <person name="Ohm R.A."/>
            <person name="Barry K.W."/>
            <person name="Spatafora J."/>
            <person name="Grigoriev I.V."/>
            <person name="Martin F.M."/>
            <person name="Pujade-Renaud V."/>
        </authorList>
    </citation>
    <scope>NUCLEOTIDE SEQUENCE [LARGE SCALE GENOMIC DNA]</scope>
    <source>
        <strain evidence="2 3">Philippines</strain>
    </source>
</reference>
<organism evidence="2 3">
    <name type="scientific">Corynespora cassiicola Philippines</name>
    <dbReference type="NCBI Taxonomy" id="1448308"/>
    <lineage>
        <taxon>Eukaryota</taxon>
        <taxon>Fungi</taxon>
        <taxon>Dikarya</taxon>
        <taxon>Ascomycota</taxon>
        <taxon>Pezizomycotina</taxon>
        <taxon>Dothideomycetes</taxon>
        <taxon>Pleosporomycetidae</taxon>
        <taxon>Pleosporales</taxon>
        <taxon>Corynesporascaceae</taxon>
        <taxon>Corynespora</taxon>
    </lineage>
</organism>
<dbReference type="Proteomes" id="UP000240883">
    <property type="component" value="Unassembled WGS sequence"/>
</dbReference>
<feature type="domain" description="Aminotransferase class I/classII large" evidence="1">
    <location>
        <begin position="33"/>
        <end position="296"/>
    </location>
</feature>
<sequence>MLEHIDLQLGWPSPSLFPSSQILEGTSNIINSEGKSTEALIYGPDAGCEPLRRGIAEWLSSIYISGGPIAYERICVHNGASANLGNILARFTEPGYTRNIWMIEPSYFLACPIFTDAGFQGLLRGVPEEEEGLDIKFLEHSIERNTGTRYTKLYKHVIYGVPTFSNPSGKTMSLRRREQLVRLARKFDALVITDDVYDALCWSIHEHDDISQLGNPPPRLVDIDKVLDHGPKDEWGNTISNGSFSKITAPGIRVGWAEGTSSLSLALSQLGSTRPGGCPAQLTASIVHELLSSGTLQRHLSFTVIPTFQSRYYALIRAVQEHLIPLGFQISTGQPYNASLGTTTKAISSLHHRCVPDAGGYFTYLLLSWAWHTTKEILEGIRRIACLAEEVRKQDA</sequence>
<dbReference type="InterPro" id="IPR015421">
    <property type="entry name" value="PyrdxlP-dep_Trfase_major"/>
</dbReference>
<dbReference type="InterPro" id="IPR015422">
    <property type="entry name" value="PyrdxlP-dep_Trfase_small"/>
</dbReference>
<evidence type="ECO:0000259" key="1">
    <source>
        <dbReference type="Pfam" id="PF00155"/>
    </source>
</evidence>
<keyword evidence="2" id="KW-0808">Transferase</keyword>
<dbReference type="EMBL" id="KZ678128">
    <property type="protein sequence ID" value="PSN75219.1"/>
    <property type="molecule type" value="Genomic_DNA"/>
</dbReference>